<feature type="chain" id="PRO_5001520178" evidence="1">
    <location>
        <begin position="19"/>
        <end position="73"/>
    </location>
</feature>
<organism evidence="2">
    <name type="scientific">Triatoma infestans</name>
    <name type="common">Assassin bug</name>
    <dbReference type="NCBI Taxonomy" id="30076"/>
    <lineage>
        <taxon>Eukaryota</taxon>
        <taxon>Metazoa</taxon>
        <taxon>Ecdysozoa</taxon>
        <taxon>Arthropoda</taxon>
        <taxon>Hexapoda</taxon>
        <taxon>Insecta</taxon>
        <taxon>Pterygota</taxon>
        <taxon>Neoptera</taxon>
        <taxon>Paraneoptera</taxon>
        <taxon>Hemiptera</taxon>
        <taxon>Heteroptera</taxon>
        <taxon>Panheteroptera</taxon>
        <taxon>Cimicomorpha</taxon>
        <taxon>Reduviidae</taxon>
        <taxon>Triatominae</taxon>
        <taxon>Triatoma</taxon>
    </lineage>
</organism>
<feature type="signal peptide" evidence="1">
    <location>
        <begin position="1"/>
        <end position="18"/>
    </location>
</feature>
<reference evidence="2" key="1">
    <citation type="journal article" date="2014" name="PLoS Negl. Trop. Dis.">
        <title>An updated insight into the Sialotranscriptome of Triatoma infestans: developmental stage and geographic variations.</title>
        <authorList>
            <person name="Schwarz A."/>
            <person name="Medrano-Mercado N."/>
            <person name="Schaub G.A."/>
            <person name="Struchiner C.J."/>
            <person name="Bargues M.D."/>
            <person name="Levy M.Z."/>
            <person name="Ribeiro J.M."/>
        </authorList>
    </citation>
    <scope>NUCLEOTIDE SEQUENCE</scope>
    <source>
        <strain evidence="2">Chile</strain>
        <tissue evidence="2">Salivary glands</tissue>
    </source>
</reference>
<dbReference type="EMBL" id="GBBI01004185">
    <property type="protein sequence ID" value="JAC14527.1"/>
    <property type="molecule type" value="mRNA"/>
</dbReference>
<evidence type="ECO:0000313" key="2">
    <source>
        <dbReference type="EMBL" id="JAC14527.1"/>
    </source>
</evidence>
<dbReference type="AlphaFoldDB" id="A0A023EZ80"/>
<accession>A0A023EZ80</accession>
<sequence>MFSIFSLVVAVFGHTSRGSSSIDARPRLNSAAHFFTVDKKVLTPYTLSPTLDEFLWAINHLYITVTSWIVEYK</sequence>
<evidence type="ECO:0000256" key="1">
    <source>
        <dbReference type="SAM" id="SignalP"/>
    </source>
</evidence>
<name>A0A023EZ80_TRIIF</name>
<feature type="non-terminal residue" evidence="2">
    <location>
        <position position="73"/>
    </location>
</feature>
<protein>
    <submittedName>
        <fullName evidence="2">Putative secreted protein</fullName>
    </submittedName>
</protein>
<proteinExistence type="evidence at transcript level"/>
<keyword evidence="1" id="KW-0732">Signal</keyword>